<evidence type="ECO:0000256" key="1">
    <source>
        <dbReference type="SAM" id="Phobius"/>
    </source>
</evidence>
<comment type="caution">
    <text evidence="2">The sequence shown here is derived from an EMBL/GenBank/DDBJ whole genome shotgun (WGS) entry which is preliminary data.</text>
</comment>
<sequence>MINHHPATLPPRPSIPLYLSSDSLSCVTAGRIHSPSCIRRSLCANRRSATSDSALVFVHLLCPLPHLSLSSPFLLLYDLLLHFLSLPHGTLGHDS</sequence>
<keyword evidence="1" id="KW-0472">Membrane</keyword>
<keyword evidence="1 2" id="KW-0812">Transmembrane</keyword>
<reference evidence="3" key="1">
    <citation type="journal article" date="2014" name="Genome Announc.">
        <title>Draft genome sequence of the plant-pathogenic soil fungus Rhizoctonia solani anastomosis group 3 strain Rhs1AP.</title>
        <authorList>
            <person name="Cubeta M.A."/>
            <person name="Thomas E."/>
            <person name="Dean R.A."/>
            <person name="Jabaji S."/>
            <person name="Neate S.M."/>
            <person name="Tavantzis S."/>
            <person name="Toda T."/>
            <person name="Vilgalys R."/>
            <person name="Bharathan N."/>
            <person name="Fedorova-Abrams N."/>
            <person name="Pakala S.B."/>
            <person name="Pakala S.M."/>
            <person name="Zafar N."/>
            <person name="Joardar V."/>
            <person name="Losada L."/>
            <person name="Nierman W.C."/>
        </authorList>
    </citation>
    <scope>NUCLEOTIDE SEQUENCE [LARGE SCALE GENOMIC DNA]</scope>
    <source>
        <strain evidence="3">AG-3</strain>
    </source>
</reference>
<organism evidence="2 3">
    <name type="scientific">Rhizoctonia solani AG-3 Rhs1AP</name>
    <dbReference type="NCBI Taxonomy" id="1086054"/>
    <lineage>
        <taxon>Eukaryota</taxon>
        <taxon>Fungi</taxon>
        <taxon>Dikarya</taxon>
        <taxon>Basidiomycota</taxon>
        <taxon>Agaricomycotina</taxon>
        <taxon>Agaricomycetes</taxon>
        <taxon>Cantharellales</taxon>
        <taxon>Ceratobasidiaceae</taxon>
        <taxon>Rhizoctonia</taxon>
    </lineage>
</organism>
<evidence type="ECO:0000313" key="2">
    <source>
        <dbReference type="EMBL" id="EUC64003.1"/>
    </source>
</evidence>
<gene>
    <name evidence="2" type="ORF">RSOL_434210</name>
</gene>
<feature type="transmembrane region" description="Helical" evidence="1">
    <location>
        <begin position="54"/>
        <end position="77"/>
    </location>
</feature>
<name>X8JLZ0_9AGAM</name>
<dbReference type="Proteomes" id="UP000030108">
    <property type="component" value="Unassembled WGS sequence"/>
</dbReference>
<accession>X8JLZ0</accession>
<evidence type="ECO:0000313" key="3">
    <source>
        <dbReference type="Proteomes" id="UP000030108"/>
    </source>
</evidence>
<dbReference type="EMBL" id="JATN01000314">
    <property type="protein sequence ID" value="EUC64003.1"/>
    <property type="molecule type" value="Genomic_DNA"/>
</dbReference>
<proteinExistence type="predicted"/>
<dbReference type="AlphaFoldDB" id="X8JLZ0"/>
<protein>
    <submittedName>
        <fullName evidence="2">Transmembrane protein, putative</fullName>
    </submittedName>
</protein>
<keyword evidence="1" id="KW-1133">Transmembrane helix</keyword>